<dbReference type="PANTHER" id="PTHR38038:SF1">
    <property type="entry name" value="PENICILLIN-BINDING PROTEIN ACTIVATOR LPOA"/>
    <property type="match status" value="1"/>
</dbReference>
<evidence type="ECO:0000256" key="1">
    <source>
        <dbReference type="ARBA" id="ARBA00023136"/>
    </source>
</evidence>
<dbReference type="Proteomes" id="UP001157186">
    <property type="component" value="Unassembled WGS sequence"/>
</dbReference>
<dbReference type="Gene3D" id="1.25.40.650">
    <property type="match status" value="1"/>
</dbReference>
<gene>
    <name evidence="3" type="primary">lppC</name>
    <name evidence="3" type="ORF">tinsulaeT_23700</name>
</gene>
<feature type="signal peptide" evidence="2">
    <location>
        <begin position="1"/>
        <end position="24"/>
    </location>
</feature>
<organism evidence="3 4">
    <name type="scientific">Thalassotalea insulae</name>
    <dbReference type="NCBI Taxonomy" id="2056778"/>
    <lineage>
        <taxon>Bacteria</taxon>
        <taxon>Pseudomonadati</taxon>
        <taxon>Pseudomonadota</taxon>
        <taxon>Gammaproteobacteria</taxon>
        <taxon>Alteromonadales</taxon>
        <taxon>Colwelliaceae</taxon>
        <taxon>Thalassotalea</taxon>
    </lineage>
</organism>
<accession>A0ABQ6GWZ0</accession>
<dbReference type="CDD" id="cd06339">
    <property type="entry name" value="PBP1_YraM_LppC_lipoprotein-like"/>
    <property type="match status" value="1"/>
</dbReference>
<feature type="chain" id="PRO_5045512788" evidence="2">
    <location>
        <begin position="25"/>
        <end position="611"/>
    </location>
</feature>
<proteinExistence type="predicted"/>
<dbReference type="InterPro" id="IPR028082">
    <property type="entry name" value="Peripla_BP_I"/>
</dbReference>
<name>A0ABQ6GWZ0_9GAMM</name>
<protein>
    <submittedName>
        <fullName evidence="3">Penicillin-binding protein activator</fullName>
    </submittedName>
</protein>
<dbReference type="SUPFAM" id="SSF53822">
    <property type="entry name" value="Periplasmic binding protein-like I"/>
    <property type="match status" value="1"/>
</dbReference>
<evidence type="ECO:0000256" key="2">
    <source>
        <dbReference type="SAM" id="SignalP"/>
    </source>
</evidence>
<reference evidence="3 4" key="1">
    <citation type="submission" date="2023-03" db="EMBL/GenBank/DDBJ databases">
        <title>Draft genome sequence of Thalassotalea insulae KCTC 62186T.</title>
        <authorList>
            <person name="Sawabe T."/>
        </authorList>
    </citation>
    <scope>NUCLEOTIDE SEQUENCE [LARGE SCALE GENOMIC DNA]</scope>
    <source>
        <strain evidence="3 4">KCTC 62186</strain>
    </source>
</reference>
<evidence type="ECO:0000313" key="4">
    <source>
        <dbReference type="Proteomes" id="UP001157186"/>
    </source>
</evidence>
<sequence>MMRNLPAFLIIFLLLSLTLSCSTSQRVTKIKSVTKPSKAIETSHISADDILAQAQQSEPAQATDLLIQACQQYLAEKNYVKSLWLAQQLIPLASSNVQQYQIQLLKAQNLYLLDKIELSLKTLQQAKSALTNENQLTASYYQLLAQVQSKRGLLLIASDAQLRAFHLQENPTDDQIIALWQQLNQLSQWQIEQLVALSPPQITGWQQLLNFAHRFGYQPQSLERYLIQWRRNYPAHPAQVIAQQLLSNDASVDKLNIRYRNIAVILPLSGKHQAAGESAQQGILAGYNANSEMQLHFIDSTSVDFATLAEKLAELEIEYIIGPLLKPNVDAYIAQQNLTLPTLLLNVPVQQQAKAQQMVFSMDAKDEAIQAATTLSRKQFKHPIVLSQHDNVSQHIALTFVNQWQKVTGTAPEIIFFDNRKDMQQQLKQSLGVEQSQERIDEIDRRIRQKLKTEARNRRDIDMIYLVSTPNETRLLKPYIDVNISPFADIIPIFASSRSHSDNADRSDSRDLTGLKFTEMPWLLKSKQQNVALKQVVNNIWPNSNDNLKRIFAMGYDSLSLINKFSVLKQPPYIRHYGQTGVLKLNEQGILTRSLLWGSYQKDKVEQVAMD</sequence>
<keyword evidence="1" id="KW-0472">Membrane</keyword>
<dbReference type="InterPro" id="IPR007443">
    <property type="entry name" value="LpoA"/>
</dbReference>
<dbReference type="EMBL" id="BSST01000001">
    <property type="protein sequence ID" value="GLX79030.1"/>
    <property type="molecule type" value="Genomic_DNA"/>
</dbReference>
<comment type="caution">
    <text evidence="3">The sequence shown here is derived from an EMBL/GenBank/DDBJ whole genome shotgun (WGS) entry which is preliminary data.</text>
</comment>
<keyword evidence="2" id="KW-0732">Signal</keyword>
<evidence type="ECO:0000313" key="3">
    <source>
        <dbReference type="EMBL" id="GLX79030.1"/>
    </source>
</evidence>
<dbReference type="Pfam" id="PF04348">
    <property type="entry name" value="LppC"/>
    <property type="match status" value="1"/>
</dbReference>
<dbReference type="Gene3D" id="3.40.50.2300">
    <property type="match status" value="2"/>
</dbReference>
<dbReference type="PROSITE" id="PS51257">
    <property type="entry name" value="PROKAR_LIPOPROTEIN"/>
    <property type="match status" value="1"/>
</dbReference>
<dbReference type="PANTHER" id="PTHR38038">
    <property type="entry name" value="PENICILLIN-BINDING PROTEIN ACTIVATOR LPOA"/>
    <property type="match status" value="1"/>
</dbReference>
<keyword evidence="4" id="KW-1185">Reference proteome</keyword>